<keyword evidence="2" id="KW-1133">Transmembrane helix</keyword>
<feature type="non-terminal residue" evidence="3">
    <location>
        <position position="528"/>
    </location>
</feature>
<organism evidence="3 4">
    <name type="scientific">Trichinella murrelli</name>
    <dbReference type="NCBI Taxonomy" id="144512"/>
    <lineage>
        <taxon>Eukaryota</taxon>
        <taxon>Metazoa</taxon>
        <taxon>Ecdysozoa</taxon>
        <taxon>Nematoda</taxon>
        <taxon>Enoplea</taxon>
        <taxon>Dorylaimia</taxon>
        <taxon>Trichinellida</taxon>
        <taxon>Trichinellidae</taxon>
        <taxon>Trichinella</taxon>
    </lineage>
</organism>
<comment type="caution">
    <text evidence="3">The sequence shown here is derived from an EMBL/GenBank/DDBJ whole genome shotgun (WGS) entry which is preliminary data.</text>
</comment>
<name>A0A0V0TBT9_9BILA</name>
<feature type="non-terminal residue" evidence="3">
    <location>
        <position position="1"/>
    </location>
</feature>
<dbReference type="AlphaFoldDB" id="A0A0V0TBT9"/>
<proteinExistence type="predicted"/>
<sequence>LNISLFFSTDTYLINLISFLWFLFSHTVSTLYTGIKQVPSSRGLLGSSKKYTVVFVYIIPYANSEFKRTYNCTFVSVHAYRTPTVRIRAYSILNSYLHFNEEYDDRKKSLSYRLCELCGSCEQGVAEFPNLSLVCYYPNHPSVCTKSISLCKRQIAIDNSPANRGTFQQRTTQQIDCRGCTLGTLLKNHLWWNGSDWLQQPESEWPLLDVVLTPEEVRGTDPERRTTVVLNTTMPAQGLQMVKSNGEATSCHHMLLTMGGPTEKTLSILSLLELQDTEKRWMREAQTGTFPIDRIEAGSTELPKSNPIASLCPFVDMEGLLRVGGRLTNAGLPWCHKHRCCFPATERSRRSSCDEPTSPSCTRTLAALRRCYWVIRGRQAVKRCIKACIIWRRGLFCPLMSELPVSSGTYVSVLSGGIGLRRAVSCTGRRSRCEENRRQHDDHKFSRRTPSLHSRERHPDSYPSRITSEHSNRQTRSSARFLSASMRRSFGTCWSAGAFSEDTPLKELPGAADTGRGLFDLSRTHCGR</sequence>
<feature type="compositionally biased region" description="Basic and acidic residues" evidence="1">
    <location>
        <begin position="435"/>
        <end position="444"/>
    </location>
</feature>
<evidence type="ECO:0000256" key="2">
    <source>
        <dbReference type="SAM" id="Phobius"/>
    </source>
</evidence>
<dbReference type="EMBL" id="JYDJ01000361">
    <property type="protein sequence ID" value="KRX36479.1"/>
    <property type="molecule type" value="Genomic_DNA"/>
</dbReference>
<reference evidence="3 4" key="1">
    <citation type="submission" date="2015-01" db="EMBL/GenBank/DDBJ databases">
        <title>Evolution of Trichinella species and genotypes.</title>
        <authorList>
            <person name="Korhonen P.K."/>
            <person name="Edoardo P."/>
            <person name="Giuseppe L.R."/>
            <person name="Gasser R.B."/>
        </authorList>
    </citation>
    <scope>NUCLEOTIDE SEQUENCE [LARGE SCALE GENOMIC DNA]</scope>
    <source>
        <strain evidence="3">ISS417</strain>
    </source>
</reference>
<protein>
    <submittedName>
        <fullName evidence="3">Uncharacterized protein</fullName>
    </submittedName>
</protein>
<keyword evidence="2" id="KW-0812">Transmembrane</keyword>
<evidence type="ECO:0000313" key="4">
    <source>
        <dbReference type="Proteomes" id="UP000055048"/>
    </source>
</evidence>
<keyword evidence="4" id="KW-1185">Reference proteome</keyword>
<evidence type="ECO:0000313" key="3">
    <source>
        <dbReference type="EMBL" id="KRX36479.1"/>
    </source>
</evidence>
<accession>A0A0V0TBT9</accession>
<gene>
    <name evidence="3" type="ORF">T05_7776</name>
</gene>
<dbReference type="STRING" id="144512.A0A0V0TBT9"/>
<keyword evidence="2" id="KW-0472">Membrane</keyword>
<dbReference type="PANTHER" id="PTHR47331">
    <property type="entry name" value="PHD-TYPE DOMAIN-CONTAINING PROTEIN"/>
    <property type="match status" value="1"/>
</dbReference>
<evidence type="ECO:0000256" key="1">
    <source>
        <dbReference type="SAM" id="MobiDB-lite"/>
    </source>
</evidence>
<dbReference type="Proteomes" id="UP000055048">
    <property type="component" value="Unassembled WGS sequence"/>
</dbReference>
<feature type="region of interest" description="Disordered" evidence="1">
    <location>
        <begin position="435"/>
        <end position="478"/>
    </location>
</feature>
<feature type="transmembrane region" description="Helical" evidence="2">
    <location>
        <begin position="12"/>
        <end position="35"/>
    </location>
</feature>